<gene>
    <name evidence="1" type="ORF">MHPYR_510047</name>
</gene>
<evidence type="ECO:0000313" key="1">
    <source>
        <dbReference type="EMBL" id="SBS78163.1"/>
    </source>
</evidence>
<accession>A0A1Y5PHM8</accession>
<sequence length="126" mass="14346">MHPAPVRRVYLEGVSTVQNGNGVTHITRLASVQVRSPLTQQSISGTDDHYRSWPRQSRRVAWWPVWCFAPQRTRLGQHRRWPNFKGANAPLASQAIEIPLENGGSAIVRHFQMGSANFEWNLHLVL</sequence>
<organism evidence="1">
    <name type="scientific">uncultured Mycobacterium sp</name>
    <dbReference type="NCBI Taxonomy" id="171292"/>
    <lineage>
        <taxon>Bacteria</taxon>
        <taxon>Bacillati</taxon>
        <taxon>Actinomycetota</taxon>
        <taxon>Actinomycetes</taxon>
        <taxon>Mycobacteriales</taxon>
        <taxon>Mycobacteriaceae</taxon>
        <taxon>Mycobacterium</taxon>
        <taxon>environmental samples</taxon>
    </lineage>
</organism>
<protein>
    <submittedName>
        <fullName evidence="1">Uncharacterized protein</fullName>
    </submittedName>
</protein>
<dbReference type="AlphaFoldDB" id="A0A1Y5PHM8"/>
<proteinExistence type="predicted"/>
<name>A0A1Y5PHM8_9MYCO</name>
<dbReference type="EMBL" id="FLQS01000047">
    <property type="protein sequence ID" value="SBS78163.1"/>
    <property type="molecule type" value="Genomic_DNA"/>
</dbReference>
<reference evidence="1" key="1">
    <citation type="submission" date="2016-03" db="EMBL/GenBank/DDBJ databases">
        <authorList>
            <person name="Ploux O."/>
        </authorList>
    </citation>
    <scope>NUCLEOTIDE SEQUENCE</scope>
    <source>
        <strain evidence="1">UC10</strain>
    </source>
</reference>